<protein>
    <submittedName>
        <fullName evidence="2">Uncharacterized protein</fullName>
    </submittedName>
</protein>
<feature type="compositionally biased region" description="Basic residues" evidence="1">
    <location>
        <begin position="34"/>
        <end position="52"/>
    </location>
</feature>
<accession>A0ABN8IWH1</accession>
<dbReference type="Proteomes" id="UP000837857">
    <property type="component" value="Chromosome 5"/>
</dbReference>
<keyword evidence="3" id="KW-1185">Reference proteome</keyword>
<evidence type="ECO:0000313" key="2">
    <source>
        <dbReference type="EMBL" id="CAH2068713.1"/>
    </source>
</evidence>
<dbReference type="EMBL" id="OW152817">
    <property type="protein sequence ID" value="CAH2068713.1"/>
    <property type="molecule type" value="Genomic_DNA"/>
</dbReference>
<proteinExistence type="predicted"/>
<feature type="non-terminal residue" evidence="2">
    <location>
        <position position="139"/>
    </location>
</feature>
<evidence type="ECO:0000313" key="3">
    <source>
        <dbReference type="Proteomes" id="UP000837857"/>
    </source>
</evidence>
<reference evidence="2" key="1">
    <citation type="submission" date="2022-03" db="EMBL/GenBank/DDBJ databases">
        <authorList>
            <person name="Martin H S."/>
        </authorList>
    </citation>
    <scope>NUCLEOTIDE SEQUENCE</scope>
</reference>
<organism evidence="2 3">
    <name type="scientific">Iphiclides podalirius</name>
    <name type="common">scarce swallowtail</name>
    <dbReference type="NCBI Taxonomy" id="110791"/>
    <lineage>
        <taxon>Eukaryota</taxon>
        <taxon>Metazoa</taxon>
        <taxon>Ecdysozoa</taxon>
        <taxon>Arthropoda</taxon>
        <taxon>Hexapoda</taxon>
        <taxon>Insecta</taxon>
        <taxon>Pterygota</taxon>
        <taxon>Neoptera</taxon>
        <taxon>Endopterygota</taxon>
        <taxon>Lepidoptera</taxon>
        <taxon>Glossata</taxon>
        <taxon>Ditrysia</taxon>
        <taxon>Papilionoidea</taxon>
        <taxon>Papilionidae</taxon>
        <taxon>Papilioninae</taxon>
        <taxon>Iphiclides</taxon>
    </lineage>
</organism>
<sequence>MSSRSRLLYIAPRSPVPGIVSLSHERWGHMHCASGHRSRRGTSARTGQRRHTTTPVAMAKRPGTRARPAPQPPEPARARPSSPERGEQTRHASPSNTVTRLKRILDFHRAFHGSIVRDAELSEPRPRRGRGAVEPDLGR</sequence>
<gene>
    <name evidence="2" type="ORF">IPOD504_LOCUS14513</name>
</gene>
<name>A0ABN8IWH1_9NEOP</name>
<evidence type="ECO:0000256" key="1">
    <source>
        <dbReference type="SAM" id="MobiDB-lite"/>
    </source>
</evidence>
<feature type="region of interest" description="Disordered" evidence="1">
    <location>
        <begin position="31"/>
        <end position="99"/>
    </location>
</feature>
<feature type="region of interest" description="Disordered" evidence="1">
    <location>
        <begin position="118"/>
        <end position="139"/>
    </location>
</feature>